<gene>
    <name evidence="2" type="ORF">BC781_1011255</name>
</gene>
<organism evidence="2 3">
    <name type="scientific">Sediminitomix flava</name>
    <dbReference type="NCBI Taxonomy" id="379075"/>
    <lineage>
        <taxon>Bacteria</taxon>
        <taxon>Pseudomonadati</taxon>
        <taxon>Bacteroidota</taxon>
        <taxon>Cytophagia</taxon>
        <taxon>Cytophagales</taxon>
        <taxon>Flammeovirgaceae</taxon>
        <taxon>Sediminitomix</taxon>
    </lineage>
</organism>
<dbReference type="EMBL" id="QGDO01000001">
    <property type="protein sequence ID" value="PWJ44866.1"/>
    <property type="molecule type" value="Genomic_DNA"/>
</dbReference>
<evidence type="ECO:0000256" key="1">
    <source>
        <dbReference type="SAM" id="Phobius"/>
    </source>
</evidence>
<reference evidence="2 3" key="1">
    <citation type="submission" date="2018-03" db="EMBL/GenBank/DDBJ databases">
        <title>Genomic Encyclopedia of Archaeal and Bacterial Type Strains, Phase II (KMG-II): from individual species to whole genera.</title>
        <authorList>
            <person name="Goeker M."/>
        </authorList>
    </citation>
    <scope>NUCLEOTIDE SEQUENCE [LARGE SCALE GENOMIC DNA]</scope>
    <source>
        <strain evidence="2 3">DSM 28229</strain>
    </source>
</reference>
<dbReference type="AlphaFoldDB" id="A0A315ZH09"/>
<feature type="transmembrane region" description="Helical" evidence="1">
    <location>
        <begin position="6"/>
        <end position="26"/>
    </location>
</feature>
<accession>A0A315ZH09</accession>
<proteinExistence type="predicted"/>
<name>A0A315ZH09_SEDFL</name>
<keyword evidence="1" id="KW-0812">Transmembrane</keyword>
<evidence type="ECO:0000313" key="3">
    <source>
        <dbReference type="Proteomes" id="UP000245535"/>
    </source>
</evidence>
<dbReference type="RefSeq" id="WP_109616333.1">
    <property type="nucleotide sequence ID" value="NZ_QGDO01000001.1"/>
</dbReference>
<keyword evidence="1" id="KW-1133">Transmembrane helix</keyword>
<keyword evidence="3" id="KW-1185">Reference proteome</keyword>
<protein>
    <submittedName>
        <fullName evidence="2">Uncharacterized protein</fullName>
    </submittedName>
</protein>
<evidence type="ECO:0000313" key="2">
    <source>
        <dbReference type="EMBL" id="PWJ44866.1"/>
    </source>
</evidence>
<dbReference type="Proteomes" id="UP000245535">
    <property type="component" value="Unassembled WGS sequence"/>
</dbReference>
<keyword evidence="1" id="KW-0472">Membrane</keyword>
<comment type="caution">
    <text evidence="2">The sequence shown here is derived from an EMBL/GenBank/DDBJ whole genome shotgun (WGS) entry which is preliminary data.</text>
</comment>
<sequence length="64" mass="7594">MLNWRALLWGCILFFIVQIIIIMRIAHISEHPDHQVKNTQSVLKKQFTELSLKKENIEPLNTHD</sequence>